<proteinExistence type="inferred from homology"/>
<dbReference type="Gene3D" id="3.10.290.10">
    <property type="entry name" value="RNA-binding S4 domain"/>
    <property type="match status" value="1"/>
</dbReference>
<sequence>MSKERVDVTLVARGLVASREQAKRLVMAGLVYSGTDRVDKPGTQVDDTIQLSVKGALHPYVSRGGLKLEKALQKFPVSLLGKVVIDIGASTGGFTDCALQHGASLVYAVDVGYGQLAWSLREDQRVKVMERINFRYVDIVQFSPLPTVAVMDVSFISIGKLLPKIAELLRPGNDVITLIKPQFEAGQEFVGKGGIVRDEHVHMTVIHRVIEQAKSHGFCVLGLDFSPIKGGEGNIEFLLWMQKIDVSGQDSLCHTNSFSVEKVVQHAHMSDFS</sequence>
<reference evidence="5" key="1">
    <citation type="submission" date="2022-03" db="EMBL/GenBank/DDBJ databases">
        <title>Draft Genome Sequence of Firmicute Strain S0AB, a Heterotrophic Iron/Sulfur-Oxidizing Extreme Acidophile.</title>
        <authorList>
            <person name="Vergara E."/>
            <person name="Pakostova E."/>
            <person name="Johnson D.B."/>
            <person name="Holmes D.S."/>
        </authorList>
    </citation>
    <scope>NUCLEOTIDE SEQUENCE</scope>
    <source>
        <strain evidence="5">S0AB</strain>
    </source>
</reference>
<dbReference type="CDD" id="cd02440">
    <property type="entry name" value="AdoMet_MTases"/>
    <property type="match status" value="1"/>
</dbReference>
<dbReference type="NCBIfam" id="TIGR00478">
    <property type="entry name" value="tly"/>
    <property type="match status" value="1"/>
</dbReference>
<organism evidence="5 6">
    <name type="scientific">Sulfoacidibacillus ferrooxidans</name>
    <dbReference type="NCBI Taxonomy" id="2005001"/>
    <lineage>
        <taxon>Bacteria</taxon>
        <taxon>Bacillati</taxon>
        <taxon>Bacillota</taxon>
        <taxon>Bacilli</taxon>
        <taxon>Bacillales</taxon>
        <taxon>Alicyclobacillaceae</taxon>
        <taxon>Sulfoacidibacillus</taxon>
    </lineage>
</organism>
<dbReference type="Pfam" id="PF01728">
    <property type="entry name" value="FtsJ"/>
    <property type="match status" value="1"/>
</dbReference>
<comment type="caution">
    <text evidence="5">The sequence shown here is derived from an EMBL/GenBank/DDBJ whole genome shotgun (WGS) entry which is preliminary data.</text>
</comment>
<dbReference type="GO" id="GO:0003723">
    <property type="term" value="F:RNA binding"/>
    <property type="evidence" value="ECO:0007669"/>
    <property type="project" value="UniProtKB-KW"/>
</dbReference>
<dbReference type="PANTHER" id="PTHR32319:SF0">
    <property type="entry name" value="BACTERIAL HEMOLYSIN-LIKE PROTEIN"/>
    <property type="match status" value="1"/>
</dbReference>
<dbReference type="PIRSF" id="PIRSF005578">
    <property type="entry name" value="TlyA"/>
    <property type="match status" value="1"/>
</dbReference>
<dbReference type="SUPFAM" id="SSF53335">
    <property type="entry name" value="S-adenosyl-L-methionine-dependent methyltransferases"/>
    <property type="match status" value="1"/>
</dbReference>
<dbReference type="PANTHER" id="PTHR32319">
    <property type="entry name" value="BACTERIAL HEMOLYSIN-LIKE PROTEIN"/>
    <property type="match status" value="1"/>
</dbReference>
<dbReference type="InterPro" id="IPR004538">
    <property type="entry name" value="Hemolysin_A/TlyA"/>
</dbReference>
<dbReference type="Pfam" id="PF01479">
    <property type="entry name" value="S4"/>
    <property type="match status" value="1"/>
</dbReference>
<evidence type="ECO:0000313" key="5">
    <source>
        <dbReference type="EMBL" id="MCI0183133.1"/>
    </source>
</evidence>
<keyword evidence="6" id="KW-1185">Reference proteome</keyword>
<keyword evidence="1 3" id="KW-0694">RNA-binding</keyword>
<dbReference type="InterPro" id="IPR047048">
    <property type="entry name" value="TlyA"/>
</dbReference>
<feature type="domain" description="RNA-binding S4" evidence="4">
    <location>
        <begin position="4"/>
        <end position="69"/>
    </location>
</feature>
<dbReference type="CDD" id="cd00165">
    <property type="entry name" value="S4"/>
    <property type="match status" value="1"/>
</dbReference>
<dbReference type="GO" id="GO:0008168">
    <property type="term" value="F:methyltransferase activity"/>
    <property type="evidence" value="ECO:0007669"/>
    <property type="project" value="InterPro"/>
</dbReference>
<accession>A0A9X1VAD8</accession>
<dbReference type="AlphaFoldDB" id="A0A9X1VAD8"/>
<protein>
    <submittedName>
        <fullName evidence="5">Hemolysin A</fullName>
    </submittedName>
</protein>
<evidence type="ECO:0000256" key="2">
    <source>
        <dbReference type="ARBA" id="ARBA00029460"/>
    </source>
</evidence>
<evidence type="ECO:0000256" key="3">
    <source>
        <dbReference type="PROSITE-ProRule" id="PRU00182"/>
    </source>
</evidence>
<dbReference type="Gene3D" id="3.40.50.150">
    <property type="entry name" value="Vaccinia Virus protein VP39"/>
    <property type="match status" value="1"/>
</dbReference>
<dbReference type="InterPro" id="IPR002877">
    <property type="entry name" value="RNA_MeTrfase_FtsJ_dom"/>
</dbReference>
<evidence type="ECO:0000313" key="6">
    <source>
        <dbReference type="Proteomes" id="UP001139263"/>
    </source>
</evidence>
<dbReference type="GO" id="GO:0032259">
    <property type="term" value="P:methylation"/>
    <property type="evidence" value="ECO:0007669"/>
    <property type="project" value="InterPro"/>
</dbReference>
<dbReference type="RefSeq" id="WP_241713002.1">
    <property type="nucleotide sequence ID" value="NZ_JALBUF010000003.1"/>
</dbReference>
<dbReference type="InterPro" id="IPR002942">
    <property type="entry name" value="S4_RNA-bd"/>
</dbReference>
<evidence type="ECO:0000259" key="4">
    <source>
        <dbReference type="SMART" id="SM00363"/>
    </source>
</evidence>
<name>A0A9X1VAD8_9BACL</name>
<dbReference type="PROSITE" id="PS50889">
    <property type="entry name" value="S4"/>
    <property type="match status" value="1"/>
</dbReference>
<evidence type="ECO:0000256" key="1">
    <source>
        <dbReference type="ARBA" id="ARBA00022884"/>
    </source>
</evidence>
<dbReference type="SMART" id="SM00363">
    <property type="entry name" value="S4"/>
    <property type="match status" value="1"/>
</dbReference>
<dbReference type="Proteomes" id="UP001139263">
    <property type="component" value="Unassembled WGS sequence"/>
</dbReference>
<comment type="similarity">
    <text evidence="2">Belongs to the TlyA family.</text>
</comment>
<dbReference type="SUPFAM" id="SSF55174">
    <property type="entry name" value="Alpha-L RNA-binding motif"/>
    <property type="match status" value="1"/>
</dbReference>
<dbReference type="InterPro" id="IPR036986">
    <property type="entry name" value="S4_RNA-bd_sf"/>
</dbReference>
<dbReference type="EMBL" id="JALBUF010000003">
    <property type="protein sequence ID" value="MCI0183133.1"/>
    <property type="molecule type" value="Genomic_DNA"/>
</dbReference>
<gene>
    <name evidence="5" type="primary">tlyA</name>
    <name evidence="5" type="ORF">MM817_01403</name>
</gene>
<dbReference type="InterPro" id="IPR029063">
    <property type="entry name" value="SAM-dependent_MTases_sf"/>
</dbReference>